<dbReference type="RefSeq" id="WP_207497381.1">
    <property type="nucleotide sequence ID" value="NZ_FNAT01000001.1"/>
</dbReference>
<dbReference type="STRING" id="521013.SAMN04488567_0738"/>
<feature type="domain" description="HTH hxlR-type" evidence="4">
    <location>
        <begin position="11"/>
        <end position="105"/>
    </location>
</feature>
<dbReference type="SUPFAM" id="SSF55718">
    <property type="entry name" value="SCP-like"/>
    <property type="match status" value="1"/>
</dbReference>
<dbReference type="PROSITE" id="PS51118">
    <property type="entry name" value="HTH_HXLR"/>
    <property type="match status" value="1"/>
</dbReference>
<dbReference type="InterPro" id="IPR036388">
    <property type="entry name" value="WH-like_DNA-bd_sf"/>
</dbReference>
<evidence type="ECO:0000259" key="4">
    <source>
        <dbReference type="PROSITE" id="PS51118"/>
    </source>
</evidence>
<evidence type="ECO:0000256" key="2">
    <source>
        <dbReference type="ARBA" id="ARBA00023125"/>
    </source>
</evidence>
<dbReference type="InterPro" id="IPR002577">
    <property type="entry name" value="HTH_HxlR"/>
</dbReference>
<gene>
    <name evidence="5" type="ORF">SAMN04488567_0738</name>
</gene>
<accession>A0A1G6ZYV7</accession>
<keyword evidence="6" id="KW-1185">Reference proteome</keyword>
<evidence type="ECO:0000256" key="3">
    <source>
        <dbReference type="ARBA" id="ARBA00023163"/>
    </source>
</evidence>
<dbReference type="Pfam" id="PF01638">
    <property type="entry name" value="HxlR"/>
    <property type="match status" value="1"/>
</dbReference>
<dbReference type="PANTHER" id="PTHR33204:SF18">
    <property type="entry name" value="TRANSCRIPTIONAL REGULATORY PROTEIN"/>
    <property type="match status" value="1"/>
</dbReference>
<dbReference type="GO" id="GO:0003677">
    <property type="term" value="F:DNA binding"/>
    <property type="evidence" value="ECO:0007669"/>
    <property type="project" value="UniProtKB-KW"/>
</dbReference>
<dbReference type="InterPro" id="IPR036527">
    <property type="entry name" value="SCP2_sterol-bd_dom_sf"/>
</dbReference>
<sequence>MSVVASYGQFCPVAMASELLCSRWTPLIVREFLCGSRRFNDLRRGLPRISPALLSKRLKELEGIGLIERVGECGSEYQLTPAGEATRPIIMALGFWAQSWVDSEVSLRNLDPTLLMWDMRRSLNVTEMPEDRRVIQFVYPDLAPNKQNHWLIVDGPLVDLCYVDPGFDIDLLVECALRTMTMIWMGLTSIEAEQRAGRLLIEGDRELSRSMRSWLGLSSFAGTPRRSFEAVRLAAAM</sequence>
<dbReference type="PANTHER" id="PTHR33204">
    <property type="entry name" value="TRANSCRIPTIONAL REGULATOR, MARR FAMILY"/>
    <property type="match status" value="1"/>
</dbReference>
<evidence type="ECO:0000313" key="5">
    <source>
        <dbReference type="EMBL" id="SDE07710.1"/>
    </source>
</evidence>
<name>A0A1G6ZYV7_9RHOB</name>
<organism evidence="5 6">
    <name type="scientific">Limimaricola pyoseonensis</name>
    <dbReference type="NCBI Taxonomy" id="521013"/>
    <lineage>
        <taxon>Bacteria</taxon>
        <taxon>Pseudomonadati</taxon>
        <taxon>Pseudomonadota</taxon>
        <taxon>Alphaproteobacteria</taxon>
        <taxon>Rhodobacterales</taxon>
        <taxon>Paracoccaceae</taxon>
        <taxon>Limimaricola</taxon>
    </lineage>
</organism>
<reference evidence="6" key="1">
    <citation type="submission" date="2016-10" db="EMBL/GenBank/DDBJ databases">
        <authorList>
            <person name="Varghese N."/>
            <person name="Submissions S."/>
        </authorList>
    </citation>
    <scope>NUCLEOTIDE SEQUENCE [LARGE SCALE GENOMIC DNA]</scope>
    <source>
        <strain evidence="6">DSM 21424</strain>
    </source>
</reference>
<protein>
    <submittedName>
        <fullName evidence="5">DNA-binding transcriptional regulator, HxlR family</fullName>
    </submittedName>
</protein>
<evidence type="ECO:0000313" key="6">
    <source>
        <dbReference type="Proteomes" id="UP000198922"/>
    </source>
</evidence>
<keyword evidence="1" id="KW-0805">Transcription regulation</keyword>
<dbReference type="AlphaFoldDB" id="A0A1G6ZYV7"/>
<keyword evidence="3" id="KW-0804">Transcription</keyword>
<dbReference type="InterPro" id="IPR036390">
    <property type="entry name" value="WH_DNA-bd_sf"/>
</dbReference>
<dbReference type="Gene3D" id="1.10.10.10">
    <property type="entry name" value="Winged helix-like DNA-binding domain superfamily/Winged helix DNA-binding domain"/>
    <property type="match status" value="1"/>
</dbReference>
<dbReference type="EMBL" id="FNAT01000001">
    <property type="protein sequence ID" value="SDE07710.1"/>
    <property type="molecule type" value="Genomic_DNA"/>
</dbReference>
<dbReference type="Proteomes" id="UP000198922">
    <property type="component" value="Unassembled WGS sequence"/>
</dbReference>
<proteinExistence type="predicted"/>
<evidence type="ECO:0000256" key="1">
    <source>
        <dbReference type="ARBA" id="ARBA00023015"/>
    </source>
</evidence>
<keyword evidence="2 5" id="KW-0238">DNA-binding</keyword>
<dbReference type="SUPFAM" id="SSF46785">
    <property type="entry name" value="Winged helix' DNA-binding domain"/>
    <property type="match status" value="1"/>
</dbReference>